<evidence type="ECO:0000313" key="1">
    <source>
        <dbReference type="EMBL" id="AUM12202.1"/>
    </source>
</evidence>
<dbReference type="Pfam" id="PF06097">
    <property type="entry name" value="DUF945"/>
    <property type="match status" value="1"/>
</dbReference>
<gene>
    <name evidence="1" type="ORF">Kalk_07170</name>
</gene>
<evidence type="ECO:0008006" key="3">
    <source>
        <dbReference type="Google" id="ProtNLM"/>
    </source>
</evidence>
<proteinExistence type="predicted"/>
<evidence type="ECO:0000313" key="2">
    <source>
        <dbReference type="Proteomes" id="UP000235116"/>
    </source>
</evidence>
<dbReference type="AlphaFoldDB" id="A0A2K9LIV0"/>
<protein>
    <recommendedName>
        <fullName evidence="3">DUF945 domain-containing protein</fullName>
    </recommendedName>
</protein>
<dbReference type="EMBL" id="CP022684">
    <property type="protein sequence ID" value="AUM12202.1"/>
    <property type="molecule type" value="Genomic_DNA"/>
</dbReference>
<name>A0A2K9LIV0_9GAMM</name>
<dbReference type="OrthoDB" id="6320601at2"/>
<dbReference type="RefSeq" id="WP_101893538.1">
    <property type="nucleotide sequence ID" value="NZ_CP022684.1"/>
</dbReference>
<sequence>MKKLAVYVVVITIGVLLSFPMVSGIKLKEAYLQRIGAMPKQPGVMLFSESYDRGWFRSSAVTRVELDLEQWLGAAEYTSEPINILVRSDFYHGPVLLTDLGLRFGLGYGSLSLSGSDVAGVEQALSEWMQAAPLTVRTLINLDQSAHTEITIAAYEADHGDDHIRFGGINASLITDANLTKFDGSMRVNASSVLTTGYVMDVAESSGSMSYQGKNPYTMVGETVFSFPSVSITGKEVSTVIQGLNLNSGTQLNQGKLDYFQTIEVDSVESPLPITSGRWHLEFTGLSPAGLEAWSDFSLQLQELSQAGQLPLDEAGEPELPPELEAKMEQIMQELLQPGLGFSQRLDVQALGTGHSAEMALSFVGLPGTTPLSQVEDPMQYLQAFKGDLDVELDEQSILQSPLADSLMPFVQQGLLMPQDGKLVMQVRLADGILLLNGSPVPIDALLQSAMAPETESDMEAETELAQ</sequence>
<reference evidence="2" key="1">
    <citation type="submission" date="2017-08" db="EMBL/GenBank/DDBJ databases">
        <title>Direct submision.</title>
        <authorList>
            <person name="Kim S.-J."/>
            <person name="Rhee S.-K."/>
        </authorList>
    </citation>
    <scope>NUCLEOTIDE SEQUENCE [LARGE SCALE GENOMIC DNA]</scope>
    <source>
        <strain evidence="2">GI5</strain>
    </source>
</reference>
<organism evidence="1 2">
    <name type="scientific">Ketobacter alkanivorans</name>
    <dbReference type="NCBI Taxonomy" id="1917421"/>
    <lineage>
        <taxon>Bacteria</taxon>
        <taxon>Pseudomonadati</taxon>
        <taxon>Pseudomonadota</taxon>
        <taxon>Gammaproteobacteria</taxon>
        <taxon>Pseudomonadales</taxon>
        <taxon>Ketobacteraceae</taxon>
        <taxon>Ketobacter</taxon>
    </lineage>
</organism>
<dbReference type="Proteomes" id="UP000235116">
    <property type="component" value="Chromosome"/>
</dbReference>
<accession>A0A2K9LIV0</accession>
<keyword evidence="2" id="KW-1185">Reference proteome</keyword>
<dbReference type="KEGG" id="kak:Kalk_07170"/>
<dbReference type="InterPro" id="IPR010352">
    <property type="entry name" value="DUF945"/>
</dbReference>